<protein>
    <recommendedName>
        <fullName evidence="2">SCP domain-containing protein</fullName>
    </recommendedName>
</protein>
<dbReference type="InterPro" id="IPR014044">
    <property type="entry name" value="CAP_dom"/>
</dbReference>
<dbReference type="PRINTS" id="PR00837">
    <property type="entry name" value="V5TPXLIKE"/>
</dbReference>
<accession>A0ABR2ZAB3</accession>
<dbReference type="Gene3D" id="3.40.33.10">
    <property type="entry name" value="CAP"/>
    <property type="match status" value="1"/>
</dbReference>
<dbReference type="EMBL" id="JBBXMP010000356">
    <property type="protein sequence ID" value="KAL0058159.1"/>
    <property type="molecule type" value="Genomic_DNA"/>
</dbReference>
<dbReference type="Proteomes" id="UP001437256">
    <property type="component" value="Unassembled WGS sequence"/>
</dbReference>
<evidence type="ECO:0000259" key="2">
    <source>
        <dbReference type="SMART" id="SM00198"/>
    </source>
</evidence>
<evidence type="ECO:0000313" key="3">
    <source>
        <dbReference type="EMBL" id="KAL0058159.1"/>
    </source>
</evidence>
<dbReference type="PANTHER" id="PTHR10334">
    <property type="entry name" value="CYSTEINE-RICH SECRETORY PROTEIN-RELATED"/>
    <property type="match status" value="1"/>
</dbReference>
<feature type="domain" description="SCP" evidence="2">
    <location>
        <begin position="26"/>
        <end position="126"/>
    </location>
</feature>
<dbReference type="SMART" id="SM00198">
    <property type="entry name" value="SCP"/>
    <property type="match status" value="1"/>
</dbReference>
<feature type="non-terminal residue" evidence="3">
    <location>
        <position position="126"/>
    </location>
</feature>
<evidence type="ECO:0000313" key="4">
    <source>
        <dbReference type="Proteomes" id="UP001437256"/>
    </source>
</evidence>
<name>A0ABR2ZAB3_9AGAR</name>
<keyword evidence="4" id="KW-1185">Reference proteome</keyword>
<feature type="signal peptide" evidence="1">
    <location>
        <begin position="1"/>
        <end position="18"/>
    </location>
</feature>
<dbReference type="SUPFAM" id="SSF55797">
    <property type="entry name" value="PR-1-like"/>
    <property type="match status" value="1"/>
</dbReference>
<gene>
    <name evidence="3" type="ORF">AAF712_015166</name>
</gene>
<feature type="chain" id="PRO_5045398535" description="SCP domain-containing protein" evidence="1">
    <location>
        <begin position="19"/>
        <end position="126"/>
    </location>
</feature>
<dbReference type="InterPro" id="IPR035940">
    <property type="entry name" value="CAP_sf"/>
</dbReference>
<organism evidence="3 4">
    <name type="scientific">Marasmius tenuissimus</name>
    <dbReference type="NCBI Taxonomy" id="585030"/>
    <lineage>
        <taxon>Eukaryota</taxon>
        <taxon>Fungi</taxon>
        <taxon>Dikarya</taxon>
        <taxon>Basidiomycota</taxon>
        <taxon>Agaricomycotina</taxon>
        <taxon>Agaricomycetes</taxon>
        <taxon>Agaricomycetidae</taxon>
        <taxon>Agaricales</taxon>
        <taxon>Marasmiineae</taxon>
        <taxon>Marasmiaceae</taxon>
        <taxon>Marasmius</taxon>
    </lineage>
</organism>
<reference evidence="3 4" key="1">
    <citation type="submission" date="2024-05" db="EMBL/GenBank/DDBJ databases">
        <title>A draft genome resource for the thread blight pathogen Marasmius tenuissimus strain MS-2.</title>
        <authorList>
            <person name="Yulfo-Soto G.E."/>
            <person name="Baruah I.K."/>
            <person name="Amoako-Attah I."/>
            <person name="Bukari Y."/>
            <person name="Meinhardt L.W."/>
            <person name="Bailey B.A."/>
            <person name="Cohen S.P."/>
        </authorList>
    </citation>
    <scope>NUCLEOTIDE SEQUENCE [LARGE SCALE GENOMIC DNA]</scope>
    <source>
        <strain evidence="3 4">MS-2</strain>
    </source>
</reference>
<proteinExistence type="predicted"/>
<dbReference type="Pfam" id="PF00188">
    <property type="entry name" value="CAP"/>
    <property type="match status" value="1"/>
</dbReference>
<dbReference type="InterPro" id="IPR001283">
    <property type="entry name" value="CRISP-related"/>
</dbReference>
<sequence length="126" mass="13273">MKVLSLLTAAGIASYSTASTIQRRAPVLTDVLNAHNDFRAQHGAAALTWSDTLANAAQSWADRCVFEHSGGAVGPYGENLYAAAPGGANPVDGVKSWTNEASDYDPNNPQPSHFTQVVWKASTELG</sequence>
<evidence type="ECO:0000256" key="1">
    <source>
        <dbReference type="SAM" id="SignalP"/>
    </source>
</evidence>
<keyword evidence="1" id="KW-0732">Signal</keyword>
<comment type="caution">
    <text evidence="3">The sequence shown here is derived from an EMBL/GenBank/DDBJ whole genome shotgun (WGS) entry which is preliminary data.</text>
</comment>